<name>A0A8G1ZJJ0_9SPHN</name>
<dbReference type="AlphaFoldDB" id="A0A8G1ZJJ0"/>
<gene>
    <name evidence="1" type="ORF">EWH12_17110</name>
</gene>
<evidence type="ECO:0000313" key="2">
    <source>
        <dbReference type="Proteomes" id="UP000291572"/>
    </source>
</evidence>
<accession>A0A8G1ZJJ0</accession>
<organism evidence="1 2">
    <name type="scientific">Sphingobium cupriresistens</name>
    <dbReference type="NCBI Taxonomy" id="1132417"/>
    <lineage>
        <taxon>Bacteria</taxon>
        <taxon>Pseudomonadati</taxon>
        <taxon>Pseudomonadota</taxon>
        <taxon>Alphaproteobacteria</taxon>
        <taxon>Sphingomonadales</taxon>
        <taxon>Sphingomonadaceae</taxon>
        <taxon>Sphingobium</taxon>
    </lineage>
</organism>
<reference evidence="1 2" key="1">
    <citation type="submission" date="2019-02" db="EMBL/GenBank/DDBJ databases">
        <authorList>
            <person name="Feng G."/>
        </authorList>
    </citation>
    <scope>NUCLEOTIDE SEQUENCE [LARGE SCALE GENOMIC DNA]</scope>
    <source>
        <strain evidence="1 2">CCTCC AB 2011146</strain>
    </source>
</reference>
<evidence type="ECO:0000313" key="1">
    <source>
        <dbReference type="EMBL" id="RYM08337.1"/>
    </source>
</evidence>
<comment type="caution">
    <text evidence="1">The sequence shown here is derived from an EMBL/GenBank/DDBJ whole genome shotgun (WGS) entry which is preliminary data.</text>
</comment>
<sequence>MHLPKYHPIPKKGAAAPCSGALFAHSPPVHKMTKSSLGKPARPAHSALVGFATPVGPDTSAKEAFDDKDGCHALVDLAVIVGHAAPASAAPCKDAKGKFVTGPT</sequence>
<protein>
    <submittedName>
        <fullName evidence="1">Uncharacterized protein</fullName>
    </submittedName>
</protein>
<dbReference type="EMBL" id="SEOO01000034">
    <property type="protein sequence ID" value="RYM08337.1"/>
    <property type="molecule type" value="Genomic_DNA"/>
</dbReference>
<proteinExistence type="predicted"/>
<dbReference type="Proteomes" id="UP000291572">
    <property type="component" value="Unassembled WGS sequence"/>
</dbReference>